<keyword evidence="2" id="KW-1185">Reference proteome</keyword>
<organism evidence="1 2">
    <name type="scientific">Pseudomassariella vexata</name>
    <dbReference type="NCBI Taxonomy" id="1141098"/>
    <lineage>
        <taxon>Eukaryota</taxon>
        <taxon>Fungi</taxon>
        <taxon>Dikarya</taxon>
        <taxon>Ascomycota</taxon>
        <taxon>Pezizomycotina</taxon>
        <taxon>Sordariomycetes</taxon>
        <taxon>Xylariomycetidae</taxon>
        <taxon>Amphisphaeriales</taxon>
        <taxon>Pseudomassariaceae</taxon>
        <taxon>Pseudomassariella</taxon>
    </lineage>
</organism>
<protein>
    <submittedName>
        <fullName evidence="1">Uncharacterized protein</fullName>
    </submittedName>
</protein>
<dbReference type="RefSeq" id="XP_040712996.1">
    <property type="nucleotide sequence ID" value="XM_040860818.1"/>
</dbReference>
<sequence>MARVSYGIPSRCFWNYPSFLPATTTQPREGQVLRPGEAVASQEAPLVAIEECGNDRLQALCLRDIQRSTREPCAYSGLDGVRFWKSAWHVFWNCVVTATPGSRPVVRGHDNRHLTSPTFPTKVGTFRIIEAGTRMASIGRGTARSILHSFDGFQRHL</sequence>
<reference evidence="1 2" key="1">
    <citation type="submission" date="2016-07" db="EMBL/GenBank/DDBJ databases">
        <title>Pervasive Adenine N6-methylation of Active Genes in Fungi.</title>
        <authorList>
            <consortium name="DOE Joint Genome Institute"/>
            <person name="Mondo S.J."/>
            <person name="Dannebaum R.O."/>
            <person name="Kuo R.C."/>
            <person name="Labutti K."/>
            <person name="Haridas S."/>
            <person name="Kuo A."/>
            <person name="Salamov A."/>
            <person name="Ahrendt S.R."/>
            <person name="Lipzen A."/>
            <person name="Sullivan W."/>
            <person name="Andreopoulos W.B."/>
            <person name="Clum A."/>
            <person name="Lindquist E."/>
            <person name="Daum C."/>
            <person name="Ramamoorthy G.K."/>
            <person name="Gryganskyi A."/>
            <person name="Culley D."/>
            <person name="Magnuson J.K."/>
            <person name="James T.Y."/>
            <person name="O'Malley M.A."/>
            <person name="Stajich J.E."/>
            <person name="Spatafora J.W."/>
            <person name="Visel A."/>
            <person name="Grigoriev I.V."/>
        </authorList>
    </citation>
    <scope>NUCLEOTIDE SEQUENCE [LARGE SCALE GENOMIC DNA]</scope>
    <source>
        <strain evidence="1 2">CBS 129021</strain>
    </source>
</reference>
<evidence type="ECO:0000313" key="2">
    <source>
        <dbReference type="Proteomes" id="UP000193689"/>
    </source>
</evidence>
<dbReference type="Proteomes" id="UP000193689">
    <property type="component" value="Unassembled WGS sequence"/>
</dbReference>
<dbReference type="AlphaFoldDB" id="A0A1Y2DNM3"/>
<comment type="caution">
    <text evidence="1">The sequence shown here is derived from an EMBL/GenBank/DDBJ whole genome shotgun (WGS) entry which is preliminary data.</text>
</comment>
<dbReference type="GeneID" id="63777030"/>
<name>A0A1Y2DNM3_9PEZI</name>
<evidence type="ECO:0000313" key="1">
    <source>
        <dbReference type="EMBL" id="ORY60769.1"/>
    </source>
</evidence>
<gene>
    <name evidence="1" type="ORF">BCR38DRAFT_442441</name>
</gene>
<dbReference type="InParanoid" id="A0A1Y2DNM3"/>
<accession>A0A1Y2DNM3</accession>
<proteinExistence type="predicted"/>
<dbReference type="EMBL" id="MCFJ01000011">
    <property type="protein sequence ID" value="ORY60769.1"/>
    <property type="molecule type" value="Genomic_DNA"/>
</dbReference>